<feature type="region of interest" description="Disordered" evidence="2">
    <location>
        <begin position="1"/>
        <end position="24"/>
    </location>
</feature>
<gene>
    <name evidence="4" type="ORF">ACFQPS_08680</name>
</gene>
<dbReference type="PIRSF" id="PIRSF039026">
    <property type="entry name" value="SiaP"/>
    <property type="match status" value="1"/>
</dbReference>
<dbReference type="InterPro" id="IPR038404">
    <property type="entry name" value="TRAP_DctP_sf"/>
</dbReference>
<dbReference type="PANTHER" id="PTHR33376">
    <property type="match status" value="1"/>
</dbReference>
<reference evidence="5" key="1">
    <citation type="journal article" date="2019" name="Int. J. Syst. Evol. Microbiol.">
        <title>The Global Catalogue of Microorganisms (GCM) 10K type strain sequencing project: providing services to taxonomists for standard genome sequencing and annotation.</title>
        <authorList>
            <consortium name="The Broad Institute Genomics Platform"/>
            <consortium name="The Broad Institute Genome Sequencing Center for Infectious Disease"/>
            <person name="Wu L."/>
            <person name="Ma J."/>
        </authorList>
    </citation>
    <scope>NUCLEOTIDE SEQUENCE [LARGE SCALE GENOMIC DNA]</scope>
    <source>
        <strain evidence="5">CGMCC 1.16275</strain>
    </source>
</reference>
<keyword evidence="3" id="KW-1133">Transmembrane helix</keyword>
<keyword evidence="5" id="KW-1185">Reference proteome</keyword>
<accession>A0ABW2KV61</accession>
<dbReference type="PROSITE" id="PS51318">
    <property type="entry name" value="TAT"/>
    <property type="match status" value="1"/>
</dbReference>
<organism evidence="4 5">
    <name type="scientific">Rhodocista pekingensis</name>
    <dbReference type="NCBI Taxonomy" id="201185"/>
    <lineage>
        <taxon>Bacteria</taxon>
        <taxon>Pseudomonadati</taxon>
        <taxon>Pseudomonadota</taxon>
        <taxon>Alphaproteobacteria</taxon>
        <taxon>Rhodospirillales</taxon>
        <taxon>Azospirillaceae</taxon>
        <taxon>Rhodocista</taxon>
    </lineage>
</organism>
<dbReference type="Gene3D" id="3.40.190.10">
    <property type="entry name" value="Periplasmic binding protein-like II"/>
    <property type="match status" value="1"/>
</dbReference>
<dbReference type="CDD" id="cd13604">
    <property type="entry name" value="PBP2_TRAP_ketoacid_lactate_like"/>
    <property type="match status" value="1"/>
</dbReference>
<dbReference type="RefSeq" id="WP_377358182.1">
    <property type="nucleotide sequence ID" value="NZ_JBHTCM010000010.1"/>
</dbReference>
<dbReference type="InterPro" id="IPR026289">
    <property type="entry name" value="SBP_TakP-like"/>
</dbReference>
<comment type="caution">
    <text evidence="4">The sequence shown here is derived from an EMBL/GenBank/DDBJ whole genome shotgun (WGS) entry which is preliminary data.</text>
</comment>
<evidence type="ECO:0000313" key="4">
    <source>
        <dbReference type="EMBL" id="MFC7333233.1"/>
    </source>
</evidence>
<evidence type="ECO:0000256" key="3">
    <source>
        <dbReference type="SAM" id="Phobius"/>
    </source>
</evidence>
<name>A0ABW2KV61_9PROT</name>
<dbReference type="Pfam" id="PF03480">
    <property type="entry name" value="DctP"/>
    <property type="match status" value="1"/>
</dbReference>
<keyword evidence="3" id="KW-0472">Membrane</keyword>
<feature type="compositionally biased region" description="Low complexity" evidence="2">
    <location>
        <begin position="9"/>
        <end position="24"/>
    </location>
</feature>
<dbReference type="Gene3D" id="3.40.190.170">
    <property type="entry name" value="Bacterial extracellular solute-binding protein, family 7"/>
    <property type="match status" value="1"/>
</dbReference>
<evidence type="ECO:0000256" key="2">
    <source>
        <dbReference type="SAM" id="MobiDB-lite"/>
    </source>
</evidence>
<dbReference type="NCBIfam" id="NF037995">
    <property type="entry name" value="TRAP_S1"/>
    <property type="match status" value="1"/>
</dbReference>
<dbReference type="InterPro" id="IPR018389">
    <property type="entry name" value="DctP_fam"/>
</dbReference>
<evidence type="ECO:0000313" key="5">
    <source>
        <dbReference type="Proteomes" id="UP001596456"/>
    </source>
</evidence>
<keyword evidence="3" id="KW-0812">Transmembrane</keyword>
<protein>
    <submittedName>
        <fullName evidence="4">TRAP transporter substrate-binding protein</fullName>
    </submittedName>
</protein>
<dbReference type="PANTHER" id="PTHR33376:SF5">
    <property type="entry name" value="EXTRACYTOPLASMIC SOLUTE RECEPTOR PROTEIN"/>
    <property type="match status" value="1"/>
</dbReference>
<feature type="transmembrane region" description="Helical" evidence="3">
    <location>
        <begin position="30"/>
        <end position="48"/>
    </location>
</feature>
<evidence type="ECO:0000256" key="1">
    <source>
        <dbReference type="ARBA" id="ARBA00022729"/>
    </source>
</evidence>
<keyword evidence="1" id="KW-0732">Signal</keyword>
<dbReference type="EMBL" id="JBHTCM010000010">
    <property type="protein sequence ID" value="MFC7333233.1"/>
    <property type="molecule type" value="Genomic_DNA"/>
</dbReference>
<proteinExistence type="predicted"/>
<dbReference type="Proteomes" id="UP001596456">
    <property type="component" value="Unassembled WGS sequence"/>
</dbReference>
<sequence length="388" mass="42159">MSEEQPNKGAAGSTAATTAGSTAGRSRRRFLGAAAGAVAGTAVGAVAMPNVSRAQSTTLRFQSTWPARDIFHEFAQDYAAKVNALSGGRLKLDLLPAGAVVGALQLQDAIIAGALDGGHSVTAYWYGKHPAFSLFGTPPAWGWRANQMLGWVKYGGGQQLYNELLQDVLKLDLVGFLYGPMPTQPLGWFKKEITSIEDMKGLKYRTVGLAADLYKELGVAVTIMGGGDIVPAMDRGLLDGAEFNNPSSDRALGFPDVSKVYMLGSYHQAAESFEVIFNRTKFQALPKELQTVLQAASEAASADMSWKAMDRYSRDLEAMKAAGVKVYKTPESVLKAQLAAWDKVIEEKSKDAFFKKVVDSQRDFARRVVAFEQEYEVRQDLAFQHFFG</sequence>
<dbReference type="InterPro" id="IPR006311">
    <property type="entry name" value="TAT_signal"/>
</dbReference>